<dbReference type="Gene3D" id="2.30.130.30">
    <property type="entry name" value="Hypothetical protein"/>
    <property type="match status" value="1"/>
</dbReference>
<dbReference type="AlphaFoldDB" id="A0A014M2A7"/>
<dbReference type="SUPFAM" id="SSF88697">
    <property type="entry name" value="PUA domain-like"/>
    <property type="match status" value="1"/>
</dbReference>
<protein>
    <submittedName>
        <fullName evidence="1">RNA-binding protein</fullName>
    </submittedName>
</protein>
<dbReference type="OrthoDB" id="9342715at2"/>
<accession>A0A014M2A7</accession>
<evidence type="ECO:0000313" key="2">
    <source>
        <dbReference type="Proteomes" id="UP000019918"/>
    </source>
</evidence>
<dbReference type="InterPro" id="IPR015947">
    <property type="entry name" value="PUA-like_sf"/>
</dbReference>
<sequence>MKKYDALSIIYPAVENILSGSKKVEIRSWLPPVLPFFNLVLVENLRYLKDGDEDLSGCAKAMVDVVDYKKWTYEDFLEQPDSVKLGRAWKDGYYIWILDNIRLIENKNQCLAKKGIYSLELEI</sequence>
<reference evidence="1 2" key="1">
    <citation type="submission" date="2014-02" db="EMBL/GenBank/DDBJ databases">
        <title>Draft genome of Erwinia mallotivora strain BT-MARDI, a papaya dieback pathogen.</title>
        <authorList>
            <person name="Redzuan R."/>
            <person name="Abu Bakar N."/>
            <person name="Badrun R."/>
            <person name="Mohd Raih M.F."/>
            <person name="Rozano L."/>
            <person name="Mat Amin N."/>
        </authorList>
    </citation>
    <scope>NUCLEOTIDE SEQUENCE [LARGE SCALE GENOMIC DNA]</scope>
    <source>
        <strain evidence="1 2">BT-MARDI</strain>
    </source>
</reference>
<comment type="caution">
    <text evidence="1">The sequence shown here is derived from an EMBL/GenBank/DDBJ whole genome shotgun (WGS) entry which is preliminary data.</text>
</comment>
<keyword evidence="2" id="KW-1185">Reference proteome</keyword>
<organism evidence="1 2">
    <name type="scientific">Erwinia mallotivora</name>
    <dbReference type="NCBI Taxonomy" id="69222"/>
    <lineage>
        <taxon>Bacteria</taxon>
        <taxon>Pseudomonadati</taxon>
        <taxon>Pseudomonadota</taxon>
        <taxon>Gammaproteobacteria</taxon>
        <taxon>Enterobacterales</taxon>
        <taxon>Erwiniaceae</taxon>
        <taxon>Erwinia</taxon>
    </lineage>
</organism>
<gene>
    <name evidence="1" type="ORF">BG55_07995</name>
</gene>
<dbReference type="EMBL" id="JFHN01000041">
    <property type="protein sequence ID" value="EXU75996.1"/>
    <property type="molecule type" value="Genomic_DNA"/>
</dbReference>
<evidence type="ECO:0000313" key="1">
    <source>
        <dbReference type="EMBL" id="EXU75996.1"/>
    </source>
</evidence>
<dbReference type="Proteomes" id="UP000019918">
    <property type="component" value="Unassembled WGS sequence"/>
</dbReference>
<name>A0A014M2A7_9GAMM</name>
<dbReference type="RefSeq" id="WP_034936089.1">
    <property type="nucleotide sequence ID" value="NZ_JFHN01000041.1"/>
</dbReference>
<proteinExistence type="predicted"/>